<dbReference type="EMBL" id="JANSHE010005295">
    <property type="protein sequence ID" value="KAJ2971718.1"/>
    <property type="molecule type" value="Genomic_DNA"/>
</dbReference>
<evidence type="ECO:0000313" key="1">
    <source>
        <dbReference type="EMBL" id="KAJ2971718.1"/>
    </source>
</evidence>
<protein>
    <submittedName>
        <fullName evidence="1">Uncharacterized protein</fullName>
    </submittedName>
</protein>
<comment type="caution">
    <text evidence="1">The sequence shown here is derived from an EMBL/GenBank/DDBJ whole genome shotgun (WGS) entry which is preliminary data.</text>
</comment>
<proteinExistence type="predicted"/>
<keyword evidence="2" id="KW-1185">Reference proteome</keyword>
<dbReference type="Proteomes" id="UP001144978">
    <property type="component" value="Unassembled WGS sequence"/>
</dbReference>
<gene>
    <name evidence="1" type="ORF">NUW54_g12438</name>
</gene>
<accession>A0ACC1MZT5</accession>
<evidence type="ECO:0000313" key="2">
    <source>
        <dbReference type="Proteomes" id="UP001144978"/>
    </source>
</evidence>
<reference evidence="1" key="1">
    <citation type="submission" date="2022-08" db="EMBL/GenBank/DDBJ databases">
        <title>Genome Sequence of Pycnoporus sanguineus.</title>
        <authorList>
            <person name="Buettner E."/>
        </authorList>
    </citation>
    <scope>NUCLEOTIDE SEQUENCE</scope>
    <source>
        <strain evidence="1">CG-C14</strain>
    </source>
</reference>
<organism evidence="1 2">
    <name type="scientific">Trametes sanguinea</name>
    <dbReference type="NCBI Taxonomy" id="158606"/>
    <lineage>
        <taxon>Eukaryota</taxon>
        <taxon>Fungi</taxon>
        <taxon>Dikarya</taxon>
        <taxon>Basidiomycota</taxon>
        <taxon>Agaricomycotina</taxon>
        <taxon>Agaricomycetes</taxon>
        <taxon>Polyporales</taxon>
        <taxon>Polyporaceae</taxon>
        <taxon>Trametes</taxon>
    </lineage>
</organism>
<sequence length="262" mass="28523">MRGFIGELVRFHPPRHDPLRPNLEPANLEPVQTANQQHYIPIVDAAIAKVVNASDVYDPYTRGSELDVWMKNPDGSEYLGRSRPGYAVFPDWFADNARAYWTEALRNWSRAGLNYSGIWLDVNEPTSLCIGSCGTGANLTAATIQSPPGAVTEYPEGYNATIWGPSGNITINGTLTYGNDTRARMGTKRDLRSVAAAPGLDLDDPPYALHNAYAVLSNNTVATNATHANGAVELDAHNLWGLMEEKATHLGLLTLHPGKRPS</sequence>
<name>A0ACC1MZT5_9APHY</name>